<dbReference type="Gene3D" id="1.20.1560.10">
    <property type="entry name" value="ABC transporter type 1, transmembrane domain"/>
    <property type="match status" value="1"/>
</dbReference>
<dbReference type="PANTHER" id="PTHR43394:SF1">
    <property type="entry name" value="ATP-BINDING CASSETTE SUB-FAMILY B MEMBER 10, MITOCHONDRIAL"/>
    <property type="match status" value="1"/>
</dbReference>
<keyword evidence="4" id="KW-0547">Nucleotide-binding</keyword>
<dbReference type="Proteomes" id="UP000186102">
    <property type="component" value="Unassembled WGS sequence"/>
</dbReference>
<feature type="transmembrane region" description="Helical" evidence="9">
    <location>
        <begin position="221"/>
        <end position="239"/>
    </location>
</feature>
<feature type="transmembrane region" description="Helical" evidence="9">
    <location>
        <begin position="141"/>
        <end position="162"/>
    </location>
</feature>
<evidence type="ECO:0000256" key="1">
    <source>
        <dbReference type="ARBA" id="ARBA00004651"/>
    </source>
</evidence>
<evidence type="ECO:0000313" key="13">
    <source>
        <dbReference type="Proteomes" id="UP000186102"/>
    </source>
</evidence>
<dbReference type="GO" id="GO:0015421">
    <property type="term" value="F:ABC-type oligopeptide transporter activity"/>
    <property type="evidence" value="ECO:0007669"/>
    <property type="project" value="TreeGrafter"/>
</dbReference>
<keyword evidence="7 9" id="KW-0472">Membrane</keyword>
<dbReference type="GO" id="GO:0016887">
    <property type="term" value="F:ATP hydrolysis activity"/>
    <property type="evidence" value="ECO:0007669"/>
    <property type="project" value="InterPro"/>
</dbReference>
<dbReference type="OrthoDB" id="9771903at2"/>
<dbReference type="FunFam" id="3.40.50.300:FF:000287">
    <property type="entry name" value="Multidrug ABC transporter ATP-binding protein"/>
    <property type="match status" value="1"/>
</dbReference>
<evidence type="ECO:0000256" key="6">
    <source>
        <dbReference type="ARBA" id="ARBA00022989"/>
    </source>
</evidence>
<dbReference type="InterPro" id="IPR027417">
    <property type="entry name" value="P-loop_NTPase"/>
</dbReference>
<dbReference type="InterPro" id="IPR039421">
    <property type="entry name" value="Type_1_exporter"/>
</dbReference>
<dbReference type="InterPro" id="IPR036640">
    <property type="entry name" value="ABC1_TM_sf"/>
</dbReference>
<evidence type="ECO:0000256" key="5">
    <source>
        <dbReference type="ARBA" id="ARBA00022840"/>
    </source>
</evidence>
<dbReference type="CDD" id="cd03254">
    <property type="entry name" value="ABCC_Glucan_exporter_like"/>
    <property type="match status" value="1"/>
</dbReference>
<evidence type="ECO:0000256" key="2">
    <source>
        <dbReference type="ARBA" id="ARBA00022448"/>
    </source>
</evidence>
<feature type="transmembrane region" description="Helical" evidence="9">
    <location>
        <begin position="335"/>
        <end position="353"/>
    </location>
</feature>
<organism evidence="12 13">
    <name type="scientific">Desulfosporosinus metallidurans</name>
    <dbReference type="NCBI Taxonomy" id="1888891"/>
    <lineage>
        <taxon>Bacteria</taxon>
        <taxon>Bacillati</taxon>
        <taxon>Bacillota</taxon>
        <taxon>Clostridia</taxon>
        <taxon>Eubacteriales</taxon>
        <taxon>Desulfitobacteriaceae</taxon>
        <taxon>Desulfosporosinus</taxon>
    </lineage>
</organism>
<dbReference type="Pfam" id="PF00664">
    <property type="entry name" value="ABC_membrane"/>
    <property type="match status" value="1"/>
</dbReference>
<feature type="transmembrane region" description="Helical" evidence="9">
    <location>
        <begin position="245"/>
        <end position="264"/>
    </location>
</feature>
<comment type="subcellular location">
    <subcellularLocation>
        <location evidence="1">Cell membrane</location>
        <topology evidence="1">Multi-pass membrane protein</topology>
    </subcellularLocation>
</comment>
<keyword evidence="2" id="KW-0813">Transport</keyword>
<feature type="domain" description="ABC transporter" evidence="10">
    <location>
        <begin position="422"/>
        <end position="656"/>
    </location>
</feature>
<feature type="domain" description="ABC transmembrane type-1" evidence="11">
    <location>
        <begin position="55"/>
        <end position="388"/>
    </location>
</feature>
<gene>
    <name evidence="12" type="ORF">DSOL_0860</name>
</gene>
<dbReference type="SUPFAM" id="SSF90123">
    <property type="entry name" value="ABC transporter transmembrane region"/>
    <property type="match status" value="1"/>
</dbReference>
<keyword evidence="13" id="KW-1185">Reference proteome</keyword>
<dbReference type="GO" id="GO:0005886">
    <property type="term" value="C:plasma membrane"/>
    <property type="evidence" value="ECO:0007669"/>
    <property type="project" value="UniProtKB-SubCell"/>
</dbReference>
<evidence type="ECO:0000259" key="11">
    <source>
        <dbReference type="PROSITE" id="PS50929"/>
    </source>
</evidence>
<dbReference type="PROSITE" id="PS00211">
    <property type="entry name" value="ABC_TRANSPORTER_1"/>
    <property type="match status" value="1"/>
</dbReference>
<sequence>MSEGNVNKPQQGVMGGRQGGPGGTIGRPVEKAKNFKGTLLRLLRYLRPRRIQLSIVVIFAILSTVFSILGPKIMGNATTKLFEGIMGKMTLAKLVPQQDMLSKLAANPKTATPEVVGGLAQVKAGIAKIMALNGGKIDFDYILRIVLILIGLYLVSALFSYVQQYIMAGVAQKTVYDLRKDVDDKLSRLPLRFFDARTHGEILSRVTNDVDNIANTLQQSLTQLITSIVTIIGVIVMMLTISPLLTLIVILTLPLYVLVTTGIAKHSQKHFAAQQKSLGELNGHVEEMYTGHVIVKAFGHEGKSIETFNEINNRLYDAGWKAQFISGIIMPLMRFVSNLGYVIVSVVGGIFVTNGRITIGDIQAFIQYSRQFTMPIVQTANIANIIQSTVASAERVFELLDEVEELPDRADAKVIAFPKGDVSFKNVDFSYKENETLIKGMNIDVKQGNTIAIVGPTGAGKTTLVNLLMRFYEIKAGKITVDGVDIRDIKRGDLRNIFGMVLQDTWLFNGTIMENIAYGREGATEEEVIKAARAAHANHFIKTLPEGYNTILNEEASNISQGQKQLLTIARAILADPAILILDEATSSVDSRTEIYIQRAMTELMSGRTSFVIAHRLSTIRDADLILVMNKGNIIEMGNHHGLLAQKGFYADLYYSQFAGANLDTDVV</sequence>
<name>A0A1Q8R0I6_9FIRM</name>
<evidence type="ECO:0000256" key="8">
    <source>
        <dbReference type="SAM" id="MobiDB-lite"/>
    </source>
</evidence>
<dbReference type="InterPro" id="IPR017871">
    <property type="entry name" value="ABC_transporter-like_CS"/>
</dbReference>
<protein>
    <submittedName>
        <fullName evidence="12">Lipid A export ATP-binding/permease protein MsbA</fullName>
    </submittedName>
</protein>
<dbReference type="STRING" id="1888891.DSOL_0860"/>
<evidence type="ECO:0000256" key="3">
    <source>
        <dbReference type="ARBA" id="ARBA00022692"/>
    </source>
</evidence>
<dbReference type="PANTHER" id="PTHR43394">
    <property type="entry name" value="ATP-DEPENDENT PERMEASE MDL1, MITOCHONDRIAL"/>
    <property type="match status" value="1"/>
</dbReference>
<dbReference type="InterPro" id="IPR011527">
    <property type="entry name" value="ABC1_TM_dom"/>
</dbReference>
<dbReference type="SUPFAM" id="SSF52540">
    <property type="entry name" value="P-loop containing nucleoside triphosphate hydrolases"/>
    <property type="match status" value="1"/>
</dbReference>
<dbReference type="Pfam" id="PF00005">
    <property type="entry name" value="ABC_tran"/>
    <property type="match status" value="1"/>
</dbReference>
<keyword evidence="5 12" id="KW-0067">ATP-binding</keyword>
<dbReference type="SMART" id="SM00382">
    <property type="entry name" value="AAA"/>
    <property type="match status" value="1"/>
</dbReference>
<accession>A0A1Q8R0I6</accession>
<dbReference type="RefSeq" id="WP_075363651.1">
    <property type="nucleotide sequence ID" value="NZ_MLBF01000004.1"/>
</dbReference>
<dbReference type="EMBL" id="MLBF01000004">
    <property type="protein sequence ID" value="OLN33133.1"/>
    <property type="molecule type" value="Genomic_DNA"/>
</dbReference>
<keyword evidence="3 9" id="KW-0812">Transmembrane</keyword>
<dbReference type="InterPro" id="IPR003593">
    <property type="entry name" value="AAA+_ATPase"/>
</dbReference>
<dbReference type="CDD" id="cd18547">
    <property type="entry name" value="ABC_6TM_Tm288_like"/>
    <property type="match status" value="1"/>
</dbReference>
<comment type="caution">
    <text evidence="12">The sequence shown here is derived from an EMBL/GenBank/DDBJ whole genome shotgun (WGS) entry which is preliminary data.</text>
</comment>
<dbReference type="Gene3D" id="3.40.50.300">
    <property type="entry name" value="P-loop containing nucleotide triphosphate hydrolases"/>
    <property type="match status" value="1"/>
</dbReference>
<proteinExistence type="predicted"/>
<evidence type="ECO:0000256" key="9">
    <source>
        <dbReference type="SAM" id="Phobius"/>
    </source>
</evidence>
<feature type="compositionally biased region" description="Gly residues" evidence="8">
    <location>
        <begin position="13"/>
        <end position="25"/>
    </location>
</feature>
<dbReference type="AlphaFoldDB" id="A0A1Q8R0I6"/>
<dbReference type="InterPro" id="IPR003439">
    <property type="entry name" value="ABC_transporter-like_ATP-bd"/>
</dbReference>
<dbReference type="GO" id="GO:0005524">
    <property type="term" value="F:ATP binding"/>
    <property type="evidence" value="ECO:0007669"/>
    <property type="project" value="UniProtKB-KW"/>
</dbReference>
<feature type="region of interest" description="Disordered" evidence="8">
    <location>
        <begin position="1"/>
        <end position="29"/>
    </location>
</feature>
<feature type="transmembrane region" description="Helical" evidence="9">
    <location>
        <begin position="51"/>
        <end position="70"/>
    </location>
</feature>
<keyword evidence="6 9" id="KW-1133">Transmembrane helix</keyword>
<evidence type="ECO:0000313" key="12">
    <source>
        <dbReference type="EMBL" id="OLN33133.1"/>
    </source>
</evidence>
<dbReference type="PROSITE" id="PS50893">
    <property type="entry name" value="ABC_TRANSPORTER_2"/>
    <property type="match status" value="1"/>
</dbReference>
<reference evidence="12 13" key="1">
    <citation type="submission" date="2016-09" db="EMBL/GenBank/DDBJ databases">
        <title>Complete genome of Desulfosporosinus sp. OL.</title>
        <authorList>
            <person name="Mardanov A."/>
            <person name="Beletsky A."/>
            <person name="Panova A."/>
            <person name="Karnachuk O."/>
            <person name="Ravin N."/>
        </authorList>
    </citation>
    <scope>NUCLEOTIDE SEQUENCE [LARGE SCALE GENOMIC DNA]</scope>
    <source>
        <strain evidence="12 13">OL</strain>
    </source>
</reference>
<dbReference type="PROSITE" id="PS50929">
    <property type="entry name" value="ABC_TM1F"/>
    <property type="match status" value="1"/>
</dbReference>
<evidence type="ECO:0000259" key="10">
    <source>
        <dbReference type="PROSITE" id="PS50893"/>
    </source>
</evidence>
<evidence type="ECO:0000256" key="7">
    <source>
        <dbReference type="ARBA" id="ARBA00023136"/>
    </source>
</evidence>
<evidence type="ECO:0000256" key="4">
    <source>
        <dbReference type="ARBA" id="ARBA00022741"/>
    </source>
</evidence>